<proteinExistence type="predicted"/>
<dbReference type="WBParaSite" id="TCNE_0000126301-mRNA-1">
    <property type="protein sequence ID" value="TCNE_0000126301-mRNA-1"/>
    <property type="gene ID" value="TCNE_0000126301"/>
</dbReference>
<evidence type="ECO:0000313" key="2">
    <source>
        <dbReference type="Proteomes" id="UP000050794"/>
    </source>
</evidence>
<evidence type="ECO:0000313" key="3">
    <source>
        <dbReference type="WBParaSite" id="TCNE_0000126301-mRNA-1"/>
    </source>
</evidence>
<dbReference type="PANTHER" id="PTHR43319">
    <property type="entry name" value="BETA-LACTAMASE-RELATED"/>
    <property type="match status" value="1"/>
</dbReference>
<dbReference type="Proteomes" id="UP000050794">
    <property type="component" value="Unassembled WGS sequence"/>
</dbReference>
<name>A0A183TYE4_TOXCA</name>
<reference evidence="3" key="1">
    <citation type="submission" date="2016-06" db="UniProtKB">
        <authorList>
            <consortium name="WormBaseParasite"/>
        </authorList>
    </citation>
    <scope>IDENTIFICATION</scope>
</reference>
<dbReference type="Gene3D" id="3.40.710.10">
    <property type="entry name" value="DD-peptidase/beta-lactamase superfamily"/>
    <property type="match status" value="1"/>
</dbReference>
<dbReference type="PANTHER" id="PTHR43319:SF4">
    <property type="entry name" value="BETA-LACTAMASE DOMAIN-CONTAINING PROTEIN 2"/>
    <property type="match status" value="1"/>
</dbReference>
<keyword evidence="2" id="KW-1185">Reference proteome</keyword>
<dbReference type="InterPro" id="IPR012338">
    <property type="entry name" value="Beta-lactam/transpept-like"/>
</dbReference>
<dbReference type="SUPFAM" id="SSF56601">
    <property type="entry name" value="beta-lactamase/transpeptidase-like"/>
    <property type="match status" value="1"/>
</dbReference>
<protein>
    <submittedName>
        <fullName evidence="3">LysR_substrate domain-containing protein</fullName>
    </submittedName>
</protein>
<dbReference type="InterPro" id="IPR052907">
    <property type="entry name" value="Beta-lactamase/esterase"/>
</dbReference>
<gene>
    <name evidence="1" type="ORF">TCNE_LOCUS1264</name>
</gene>
<accession>A0A183TYE4</accession>
<reference evidence="1 2" key="2">
    <citation type="submission" date="2018-11" db="EMBL/GenBank/DDBJ databases">
        <authorList>
            <consortium name="Pathogen Informatics"/>
        </authorList>
    </citation>
    <scope>NUCLEOTIDE SEQUENCE [LARGE SCALE GENOMIC DNA]</scope>
</reference>
<sequence>MLMSEKEWLALATCCNGERFVDFHRYAGRQPSRPQRSDSMAAVLSTSEVLGSLIIAKLIAKHWPRFAAISKESITVQSIMEHKADLIKFTDDFDICKACDPEFIATLIAKVTV</sequence>
<evidence type="ECO:0000313" key="1">
    <source>
        <dbReference type="EMBL" id="VDM25824.1"/>
    </source>
</evidence>
<organism evidence="2 3">
    <name type="scientific">Toxocara canis</name>
    <name type="common">Canine roundworm</name>
    <dbReference type="NCBI Taxonomy" id="6265"/>
    <lineage>
        <taxon>Eukaryota</taxon>
        <taxon>Metazoa</taxon>
        <taxon>Ecdysozoa</taxon>
        <taxon>Nematoda</taxon>
        <taxon>Chromadorea</taxon>
        <taxon>Rhabditida</taxon>
        <taxon>Spirurina</taxon>
        <taxon>Ascaridomorpha</taxon>
        <taxon>Ascaridoidea</taxon>
        <taxon>Toxocaridae</taxon>
        <taxon>Toxocara</taxon>
    </lineage>
</organism>
<dbReference type="AlphaFoldDB" id="A0A183TYE4"/>
<dbReference type="EMBL" id="UYWY01000885">
    <property type="protein sequence ID" value="VDM25824.1"/>
    <property type="molecule type" value="Genomic_DNA"/>
</dbReference>